<accession>A0A4V2JE13</accession>
<protein>
    <submittedName>
        <fullName evidence="3">DUF2813 domain-containing protein</fullName>
    </submittedName>
</protein>
<dbReference type="OrthoDB" id="9816534at2"/>
<evidence type="ECO:0000259" key="1">
    <source>
        <dbReference type="Pfam" id="PF13175"/>
    </source>
</evidence>
<dbReference type="InterPro" id="IPR027417">
    <property type="entry name" value="P-loop_NTPase"/>
</dbReference>
<dbReference type="EMBL" id="SIUB01000004">
    <property type="protein sequence ID" value="TBN53466.1"/>
    <property type="molecule type" value="Genomic_DNA"/>
</dbReference>
<comment type="caution">
    <text evidence="3">The sequence shown here is derived from an EMBL/GenBank/DDBJ whole genome shotgun (WGS) entry which is preliminary data.</text>
</comment>
<feature type="domain" description="OLD protein-like TOPRIM" evidence="2">
    <location>
        <begin position="409"/>
        <end position="476"/>
    </location>
</feature>
<feature type="domain" description="Endonuclease GajA/Old nuclease/RecF-like AAA" evidence="1">
    <location>
        <begin position="1"/>
        <end position="357"/>
    </location>
</feature>
<keyword evidence="4" id="KW-1185">Reference proteome</keyword>
<dbReference type="Pfam" id="PF20469">
    <property type="entry name" value="OLD-like_TOPRIM"/>
    <property type="match status" value="1"/>
</dbReference>
<dbReference type="InterPro" id="IPR034139">
    <property type="entry name" value="TOPRIM_OLD"/>
</dbReference>
<evidence type="ECO:0000313" key="3">
    <source>
        <dbReference type="EMBL" id="TBN53466.1"/>
    </source>
</evidence>
<evidence type="ECO:0000313" key="4">
    <source>
        <dbReference type="Proteomes" id="UP000291613"/>
    </source>
</evidence>
<dbReference type="Pfam" id="PF13175">
    <property type="entry name" value="AAA_15"/>
    <property type="match status" value="1"/>
</dbReference>
<evidence type="ECO:0000259" key="2">
    <source>
        <dbReference type="Pfam" id="PF20469"/>
    </source>
</evidence>
<proteinExistence type="predicted"/>
<dbReference type="RefSeq" id="WP_131003522.1">
    <property type="nucleotide sequence ID" value="NZ_JBHSZR010000007.1"/>
</dbReference>
<reference evidence="3 4" key="1">
    <citation type="submission" date="2019-02" db="EMBL/GenBank/DDBJ databases">
        <title>Hansschlegelia quercus sp. nov., a novel methylotrophic bacterium from buds of oak (Quercus robur L.).</title>
        <authorList>
            <person name="Agafonova N.V."/>
            <person name="Kaparullina E.N."/>
            <person name="Grouzdev D.S."/>
            <person name="Doronina N.V."/>
        </authorList>
    </citation>
    <scope>NUCLEOTIDE SEQUENCE [LARGE SCALE GENOMIC DNA]</scope>
    <source>
        <strain evidence="3 4">Dub</strain>
    </source>
</reference>
<dbReference type="PANTHER" id="PTHR43581">
    <property type="entry name" value="ATP/GTP PHOSPHATASE"/>
    <property type="match status" value="1"/>
</dbReference>
<dbReference type="Proteomes" id="UP000291613">
    <property type="component" value="Unassembled WGS sequence"/>
</dbReference>
<dbReference type="InterPro" id="IPR051396">
    <property type="entry name" value="Bact_Antivir_Def_Nuclease"/>
</dbReference>
<dbReference type="InterPro" id="IPR041685">
    <property type="entry name" value="AAA_GajA/Old/RecF-like"/>
</dbReference>
<sequence length="600" mass="65003">MRISRLVVKNFRSLAVVDVPINDGSTVIIGENNTGKSNLIHALRLCLDVGLSSAFRSLSKDDIHCALDQTYAFQVLIGVEFTDFEGNENEEALLHGTQIGDNRARIFYRFRPKRLVREAIALAVSQGVQPAALSLEDFSWELCGGGNPAIDLAAIDWDHENGDIGASPVQLQYLQSYLVVFLPALRDVEADLQQTRRSSLARLIESAGIDKAEQDALVAIVKAANAQIEASPTIKAIAGSIDTAFKDITGPAFSLDIELGLSSPSFQSIVRNLIVLLSNTAVSQFEPRRNGLGLNNILFIAILVEHFRKRAAHGKSAGELILIEEPEAHLHPQLQSTLIEALRELPFQSLMTTHSTQVTAKAPLASFVMLTGRNAAAPFVSVPTASPTLTQADAQDLERYLDATKSNLLFARRVMLVEGAAELLLLPPLVKKVLGIDLEREGISVVAIHGVHFGAFSRLFSATCLPKRCAIVADADLALDVAAALADEDEPEKANLALLEGPFVKVFLGATTFEREIAEDGNLSMLAKTAESLGAPKIKSALEWQNVLGGPVPDDLKGKVLNTAKRFGKARFAQVAVRHIEHGTYLPPYIEQAIAWLRAE</sequence>
<name>A0A4V2JE13_9HYPH</name>
<gene>
    <name evidence="3" type="ORF">EYR15_10685</name>
</gene>
<organism evidence="3 4">
    <name type="scientific">Hansschlegelia quercus</name>
    <dbReference type="NCBI Taxonomy" id="2528245"/>
    <lineage>
        <taxon>Bacteria</taxon>
        <taxon>Pseudomonadati</taxon>
        <taxon>Pseudomonadota</taxon>
        <taxon>Alphaproteobacteria</taxon>
        <taxon>Hyphomicrobiales</taxon>
        <taxon>Methylopilaceae</taxon>
        <taxon>Hansschlegelia</taxon>
    </lineage>
</organism>
<dbReference type="Gene3D" id="3.40.50.300">
    <property type="entry name" value="P-loop containing nucleotide triphosphate hydrolases"/>
    <property type="match status" value="2"/>
</dbReference>
<dbReference type="PANTHER" id="PTHR43581:SF4">
    <property type="entry name" value="ATP_GTP PHOSPHATASE"/>
    <property type="match status" value="1"/>
</dbReference>
<dbReference type="AlphaFoldDB" id="A0A4V2JE13"/>
<dbReference type="SUPFAM" id="SSF52540">
    <property type="entry name" value="P-loop containing nucleoside triphosphate hydrolases"/>
    <property type="match status" value="1"/>
</dbReference>